<sequence length="218" mass="25624">MATSITFIRNNALLTRKFVEDNNLPQTVQNSDPIDKEYGLWDDIFLDGLDLHQHFNRNSPYGPIMFKIDLKILTLPDFQNVYITKDNPTNWRSKPNWDDRYYKNIEEFAKDYRNSGRVRDGQIMFTFKNCSDKIKLNKFCREIIVDNPHILLKDNIRSLGTLALSKIVSELSSNKLSHIPVTLRHNENTLPFCWCVKNYGQMQLFNKSELILRFSSNI</sequence>
<dbReference type="AlphaFoldDB" id="A0A223P1Y9"/>
<protein>
    <submittedName>
        <fullName evidence="1">Uncharacterized protein</fullName>
    </submittedName>
</protein>
<proteinExistence type="predicted"/>
<evidence type="ECO:0000313" key="1">
    <source>
        <dbReference type="EMBL" id="ASU35838.1"/>
    </source>
</evidence>
<organism evidence="1 2">
    <name type="scientific">Mucilaginibacter xinganensis</name>
    <dbReference type="NCBI Taxonomy" id="1234841"/>
    <lineage>
        <taxon>Bacteria</taxon>
        <taxon>Pseudomonadati</taxon>
        <taxon>Bacteroidota</taxon>
        <taxon>Sphingobacteriia</taxon>
        <taxon>Sphingobacteriales</taxon>
        <taxon>Sphingobacteriaceae</taxon>
        <taxon>Mucilaginibacter</taxon>
    </lineage>
</organism>
<gene>
    <name evidence="1" type="ORF">MuYL_3953</name>
</gene>
<keyword evidence="2" id="KW-1185">Reference proteome</keyword>
<accession>A0A223P1Y9</accession>
<evidence type="ECO:0000313" key="2">
    <source>
        <dbReference type="Proteomes" id="UP000215002"/>
    </source>
</evidence>
<reference evidence="1 2" key="1">
    <citation type="submission" date="2017-08" db="EMBL/GenBank/DDBJ databases">
        <title>Complete genome sequence of Mucilaginibacter sp. strain BJC16-A31.</title>
        <authorList>
            <consortium name="Henan University of Science and Technology"/>
            <person name="You X."/>
        </authorList>
    </citation>
    <scope>NUCLEOTIDE SEQUENCE [LARGE SCALE GENOMIC DNA]</scope>
    <source>
        <strain evidence="1 2">BJC16-A31</strain>
    </source>
</reference>
<dbReference type="KEGG" id="muc:MuYL_3953"/>
<name>A0A223P1Y9_9SPHI</name>
<dbReference type="EMBL" id="CP022743">
    <property type="protein sequence ID" value="ASU35838.1"/>
    <property type="molecule type" value="Genomic_DNA"/>
</dbReference>
<dbReference type="Proteomes" id="UP000215002">
    <property type="component" value="Chromosome"/>
</dbReference>